<gene>
    <name evidence="1" type="ORF">S01H1_16467</name>
</gene>
<sequence>MSEWKKSINDRAQEAKLDSILQPSDHAKEFKITIEFGYKTSPNYEKAMDLARRNPTYYEEGEGEWIRHSATYDPEDVEDLFELFNLVHEWEKTEVLVNHKKIPYGHQLWLPLMWFYRVK</sequence>
<protein>
    <submittedName>
        <fullName evidence="1">Uncharacterized protein</fullName>
    </submittedName>
</protein>
<dbReference type="AlphaFoldDB" id="X0T1N2"/>
<name>X0T1N2_9ZZZZ</name>
<reference evidence="1" key="1">
    <citation type="journal article" date="2014" name="Front. Microbiol.">
        <title>High frequency of phylogenetically diverse reductive dehalogenase-homologous genes in deep subseafloor sedimentary metagenomes.</title>
        <authorList>
            <person name="Kawai M."/>
            <person name="Futagami T."/>
            <person name="Toyoda A."/>
            <person name="Takaki Y."/>
            <person name="Nishi S."/>
            <person name="Hori S."/>
            <person name="Arai W."/>
            <person name="Tsubouchi T."/>
            <person name="Morono Y."/>
            <person name="Uchiyama I."/>
            <person name="Ito T."/>
            <person name="Fujiyama A."/>
            <person name="Inagaki F."/>
            <person name="Takami H."/>
        </authorList>
    </citation>
    <scope>NUCLEOTIDE SEQUENCE</scope>
    <source>
        <strain evidence="1">Expedition CK06-06</strain>
    </source>
</reference>
<dbReference type="EMBL" id="BARS01008664">
    <property type="protein sequence ID" value="GAF82072.1"/>
    <property type="molecule type" value="Genomic_DNA"/>
</dbReference>
<organism evidence="1">
    <name type="scientific">marine sediment metagenome</name>
    <dbReference type="NCBI Taxonomy" id="412755"/>
    <lineage>
        <taxon>unclassified sequences</taxon>
        <taxon>metagenomes</taxon>
        <taxon>ecological metagenomes</taxon>
    </lineage>
</organism>
<proteinExistence type="predicted"/>
<accession>X0T1N2</accession>
<comment type="caution">
    <text evidence="1">The sequence shown here is derived from an EMBL/GenBank/DDBJ whole genome shotgun (WGS) entry which is preliminary data.</text>
</comment>
<evidence type="ECO:0000313" key="1">
    <source>
        <dbReference type="EMBL" id="GAF82072.1"/>
    </source>
</evidence>